<evidence type="ECO:0000256" key="5">
    <source>
        <dbReference type="ARBA" id="ARBA00022801"/>
    </source>
</evidence>
<dbReference type="GO" id="GO:0004222">
    <property type="term" value="F:metalloendopeptidase activity"/>
    <property type="evidence" value="ECO:0007669"/>
    <property type="project" value="InterPro"/>
</dbReference>
<evidence type="ECO:0000313" key="9">
    <source>
        <dbReference type="Proteomes" id="UP000177197"/>
    </source>
</evidence>
<gene>
    <name evidence="7" type="primary">ybeY</name>
    <name evidence="8" type="ORF">A3I30_02790</name>
</gene>
<dbReference type="InterPro" id="IPR002036">
    <property type="entry name" value="YbeY"/>
</dbReference>
<dbReference type="SUPFAM" id="SSF55486">
    <property type="entry name" value="Metalloproteases ('zincins'), catalytic domain"/>
    <property type="match status" value="1"/>
</dbReference>
<dbReference type="NCBIfam" id="TIGR00043">
    <property type="entry name" value="rRNA maturation RNase YbeY"/>
    <property type="match status" value="1"/>
</dbReference>
<organism evidence="8 9">
    <name type="scientific">Candidatus Azambacteria bacterium RIFCSPLOWO2_02_FULL_44_14</name>
    <dbReference type="NCBI Taxonomy" id="1797306"/>
    <lineage>
        <taxon>Bacteria</taxon>
        <taxon>Candidatus Azamiibacteriota</taxon>
    </lineage>
</organism>
<sequence>MPHEILVYNKTKFLIPRKFVVNVILKSLKNLGIKQPVEMAVLVVGDKKIRRLNRIWRRKNRATNVLSFPQMTKTELKKSVNFGSGSRKLGKPARPEGGFDLQSKSVISLGQILIDPHQILSGIKKNRKDFEKELIKLVIHGLLHLLGYDHKTTKEGREMAAREEKILKNIKL</sequence>
<dbReference type="EC" id="3.1.-.-" evidence="7"/>
<feature type="binding site" evidence="7">
    <location>
        <position position="144"/>
    </location>
    <ligand>
        <name>Zn(2+)</name>
        <dbReference type="ChEBI" id="CHEBI:29105"/>
        <note>catalytic</note>
    </ligand>
</feature>
<evidence type="ECO:0000256" key="3">
    <source>
        <dbReference type="ARBA" id="ARBA00022723"/>
    </source>
</evidence>
<accession>A0A1F5CBD4</accession>
<evidence type="ECO:0000256" key="1">
    <source>
        <dbReference type="ARBA" id="ARBA00010875"/>
    </source>
</evidence>
<keyword evidence="7" id="KW-0690">Ribosome biogenesis</keyword>
<dbReference type="PROSITE" id="PS01306">
    <property type="entry name" value="UPF0054"/>
    <property type="match status" value="1"/>
</dbReference>
<dbReference type="AlphaFoldDB" id="A0A1F5CBD4"/>
<dbReference type="Proteomes" id="UP000177197">
    <property type="component" value="Unassembled WGS sequence"/>
</dbReference>
<dbReference type="GO" id="GO:0006364">
    <property type="term" value="P:rRNA processing"/>
    <property type="evidence" value="ECO:0007669"/>
    <property type="project" value="UniProtKB-UniRule"/>
</dbReference>
<keyword evidence="4 7" id="KW-0255">Endonuclease</keyword>
<protein>
    <recommendedName>
        <fullName evidence="7">Endoribonuclease YbeY</fullName>
        <ecNumber evidence="7">3.1.-.-</ecNumber>
    </recommendedName>
</protein>
<dbReference type="PANTHER" id="PTHR46986">
    <property type="entry name" value="ENDORIBONUCLEASE YBEY, CHLOROPLASTIC"/>
    <property type="match status" value="1"/>
</dbReference>
<dbReference type="PANTHER" id="PTHR46986:SF1">
    <property type="entry name" value="ENDORIBONUCLEASE YBEY, CHLOROPLASTIC"/>
    <property type="match status" value="1"/>
</dbReference>
<comment type="cofactor">
    <cofactor evidence="7">
        <name>Zn(2+)</name>
        <dbReference type="ChEBI" id="CHEBI:29105"/>
    </cofactor>
    <text evidence="7">Binds 1 zinc ion.</text>
</comment>
<dbReference type="GO" id="GO:0008270">
    <property type="term" value="F:zinc ion binding"/>
    <property type="evidence" value="ECO:0007669"/>
    <property type="project" value="UniProtKB-UniRule"/>
</dbReference>
<evidence type="ECO:0000256" key="7">
    <source>
        <dbReference type="HAMAP-Rule" id="MF_00009"/>
    </source>
</evidence>
<keyword evidence="3 7" id="KW-0479">Metal-binding</keyword>
<evidence type="ECO:0000313" key="8">
    <source>
        <dbReference type="EMBL" id="OGD40170.1"/>
    </source>
</evidence>
<dbReference type="Pfam" id="PF02130">
    <property type="entry name" value="YbeY"/>
    <property type="match status" value="1"/>
</dbReference>
<reference evidence="8 9" key="1">
    <citation type="journal article" date="2016" name="Nat. Commun.">
        <title>Thousands of microbial genomes shed light on interconnected biogeochemical processes in an aquifer system.</title>
        <authorList>
            <person name="Anantharaman K."/>
            <person name="Brown C.T."/>
            <person name="Hug L.A."/>
            <person name="Sharon I."/>
            <person name="Castelle C.J."/>
            <person name="Probst A.J."/>
            <person name="Thomas B.C."/>
            <person name="Singh A."/>
            <person name="Wilkins M.J."/>
            <person name="Karaoz U."/>
            <person name="Brodie E.L."/>
            <person name="Williams K.H."/>
            <person name="Hubbard S.S."/>
            <person name="Banfield J.F."/>
        </authorList>
    </citation>
    <scope>NUCLEOTIDE SEQUENCE [LARGE SCALE GENOMIC DNA]</scope>
</reference>
<dbReference type="InterPro" id="IPR023091">
    <property type="entry name" value="MetalPrtase_cat_dom_sf_prd"/>
</dbReference>
<keyword evidence="5 7" id="KW-0378">Hydrolase</keyword>
<evidence type="ECO:0000256" key="6">
    <source>
        <dbReference type="ARBA" id="ARBA00022833"/>
    </source>
</evidence>
<comment type="function">
    <text evidence="7">Single strand-specific metallo-endoribonuclease involved in late-stage 70S ribosome quality control and in maturation of the 3' terminus of the 16S rRNA.</text>
</comment>
<feature type="binding site" evidence="7">
    <location>
        <position position="140"/>
    </location>
    <ligand>
        <name>Zn(2+)</name>
        <dbReference type="ChEBI" id="CHEBI:29105"/>
        <note>catalytic</note>
    </ligand>
</feature>
<dbReference type="GO" id="GO:0004521">
    <property type="term" value="F:RNA endonuclease activity"/>
    <property type="evidence" value="ECO:0007669"/>
    <property type="project" value="UniProtKB-UniRule"/>
</dbReference>
<evidence type="ECO:0000256" key="4">
    <source>
        <dbReference type="ARBA" id="ARBA00022759"/>
    </source>
</evidence>
<comment type="similarity">
    <text evidence="1 7">Belongs to the endoribonuclease YbeY family.</text>
</comment>
<dbReference type="HAMAP" id="MF_00009">
    <property type="entry name" value="Endoribonucl_YbeY"/>
    <property type="match status" value="1"/>
</dbReference>
<dbReference type="Gene3D" id="3.40.390.30">
    <property type="entry name" value="Metalloproteases ('zincins'), catalytic domain"/>
    <property type="match status" value="1"/>
</dbReference>
<evidence type="ECO:0000256" key="2">
    <source>
        <dbReference type="ARBA" id="ARBA00022722"/>
    </source>
</evidence>
<keyword evidence="7" id="KW-0963">Cytoplasm</keyword>
<keyword evidence="2 7" id="KW-0540">Nuclease</keyword>
<feature type="binding site" evidence="7">
    <location>
        <position position="150"/>
    </location>
    <ligand>
        <name>Zn(2+)</name>
        <dbReference type="ChEBI" id="CHEBI:29105"/>
        <note>catalytic</note>
    </ligand>
</feature>
<dbReference type="InterPro" id="IPR020549">
    <property type="entry name" value="YbeY_CS"/>
</dbReference>
<comment type="subcellular location">
    <subcellularLocation>
        <location evidence="7">Cytoplasm</location>
    </subcellularLocation>
</comment>
<keyword evidence="6 7" id="KW-0862">Zinc</keyword>
<dbReference type="GO" id="GO:0005737">
    <property type="term" value="C:cytoplasm"/>
    <property type="evidence" value="ECO:0007669"/>
    <property type="project" value="UniProtKB-SubCell"/>
</dbReference>
<proteinExistence type="inferred from homology"/>
<dbReference type="EMBL" id="MEYV01000011">
    <property type="protein sequence ID" value="OGD40170.1"/>
    <property type="molecule type" value="Genomic_DNA"/>
</dbReference>
<keyword evidence="7" id="KW-0698">rRNA processing</keyword>
<comment type="caution">
    <text evidence="8">The sequence shown here is derived from an EMBL/GenBank/DDBJ whole genome shotgun (WGS) entry which is preliminary data.</text>
</comment>
<name>A0A1F5CBD4_9BACT</name>